<evidence type="ECO:0000313" key="4">
    <source>
        <dbReference type="EMBL" id="PWN88504.1"/>
    </source>
</evidence>
<protein>
    <recommendedName>
        <fullName evidence="3">SH3 domain-containing protein</fullName>
    </recommendedName>
</protein>
<dbReference type="STRING" id="215250.A0A316YI45"/>
<gene>
    <name evidence="4" type="ORF">FA10DRAFT_281014</name>
</gene>
<evidence type="ECO:0000256" key="1">
    <source>
        <dbReference type="ARBA" id="ARBA00022443"/>
    </source>
</evidence>
<dbReference type="SUPFAM" id="SSF50044">
    <property type="entry name" value="SH3-domain"/>
    <property type="match status" value="1"/>
</dbReference>
<dbReference type="SMART" id="SM00326">
    <property type="entry name" value="SH3"/>
    <property type="match status" value="1"/>
</dbReference>
<dbReference type="Gene3D" id="2.30.30.40">
    <property type="entry name" value="SH3 Domains"/>
    <property type="match status" value="1"/>
</dbReference>
<feature type="compositionally biased region" description="Acidic residues" evidence="2">
    <location>
        <begin position="344"/>
        <end position="357"/>
    </location>
</feature>
<name>A0A316YI45_9BASI</name>
<feature type="region of interest" description="Disordered" evidence="2">
    <location>
        <begin position="413"/>
        <end position="457"/>
    </location>
</feature>
<evidence type="ECO:0000259" key="3">
    <source>
        <dbReference type="SMART" id="SM00326"/>
    </source>
</evidence>
<feature type="compositionally biased region" description="Basic and acidic residues" evidence="2">
    <location>
        <begin position="422"/>
        <end position="446"/>
    </location>
</feature>
<evidence type="ECO:0000256" key="2">
    <source>
        <dbReference type="SAM" id="MobiDB-lite"/>
    </source>
</evidence>
<dbReference type="InParanoid" id="A0A316YI45"/>
<feature type="domain" description="SH3" evidence="3">
    <location>
        <begin position="366"/>
        <end position="456"/>
    </location>
</feature>
<dbReference type="Proteomes" id="UP000245768">
    <property type="component" value="Unassembled WGS sequence"/>
</dbReference>
<feature type="region of interest" description="Disordered" evidence="2">
    <location>
        <begin position="92"/>
        <end position="364"/>
    </location>
</feature>
<evidence type="ECO:0000313" key="5">
    <source>
        <dbReference type="Proteomes" id="UP000245768"/>
    </source>
</evidence>
<dbReference type="GeneID" id="37045577"/>
<feature type="compositionally biased region" description="Basic and acidic residues" evidence="2">
    <location>
        <begin position="283"/>
        <end position="299"/>
    </location>
</feature>
<dbReference type="RefSeq" id="XP_025375702.1">
    <property type="nucleotide sequence ID" value="XM_025523661.1"/>
</dbReference>
<keyword evidence="5" id="KW-1185">Reference proteome</keyword>
<feature type="compositionally biased region" description="Low complexity" evidence="2">
    <location>
        <begin position="256"/>
        <end position="270"/>
    </location>
</feature>
<feature type="compositionally biased region" description="Low complexity" evidence="2">
    <location>
        <begin position="12"/>
        <end position="45"/>
    </location>
</feature>
<dbReference type="OrthoDB" id="5340910at2759"/>
<reference evidence="4 5" key="1">
    <citation type="journal article" date="2018" name="Mol. Biol. Evol.">
        <title>Broad Genomic Sampling Reveals a Smut Pathogenic Ancestry of the Fungal Clade Ustilaginomycotina.</title>
        <authorList>
            <person name="Kijpornyongpan T."/>
            <person name="Mondo S.J."/>
            <person name="Barry K."/>
            <person name="Sandor L."/>
            <person name="Lee J."/>
            <person name="Lipzen A."/>
            <person name="Pangilinan J."/>
            <person name="LaButti K."/>
            <person name="Hainaut M."/>
            <person name="Henrissat B."/>
            <person name="Grigoriev I.V."/>
            <person name="Spatafora J.W."/>
            <person name="Aime M.C."/>
        </authorList>
    </citation>
    <scope>NUCLEOTIDE SEQUENCE [LARGE SCALE GENOMIC DNA]</scope>
    <source>
        <strain evidence="4 5">MCA 4198</strain>
    </source>
</reference>
<feature type="compositionally biased region" description="Low complexity" evidence="2">
    <location>
        <begin position="165"/>
        <end position="189"/>
    </location>
</feature>
<feature type="compositionally biased region" description="Low complexity" evidence="2">
    <location>
        <begin position="201"/>
        <end position="223"/>
    </location>
</feature>
<dbReference type="Pfam" id="PF00018">
    <property type="entry name" value="SH3_1"/>
    <property type="match status" value="1"/>
</dbReference>
<feature type="compositionally biased region" description="Polar residues" evidence="2">
    <location>
        <begin position="190"/>
        <end position="200"/>
    </location>
</feature>
<dbReference type="InterPro" id="IPR001452">
    <property type="entry name" value="SH3_domain"/>
</dbReference>
<keyword evidence="1" id="KW-0728">SH3 domain</keyword>
<accession>A0A316YI45</accession>
<dbReference type="AlphaFoldDB" id="A0A316YI45"/>
<proteinExistence type="predicted"/>
<dbReference type="EMBL" id="KZ819638">
    <property type="protein sequence ID" value="PWN88504.1"/>
    <property type="molecule type" value="Genomic_DNA"/>
</dbReference>
<feature type="compositionally biased region" description="Polar residues" evidence="2">
    <location>
        <begin position="235"/>
        <end position="248"/>
    </location>
</feature>
<feature type="region of interest" description="Disordered" evidence="2">
    <location>
        <begin position="1"/>
        <end position="51"/>
    </location>
</feature>
<sequence length="457" mass="46639">MAETASGEGGKATTSARTEAAAAVDAGQGEAAASSAPHAQQAGAALPMQVPIPASIKRLSSSYLDREAMAEGTPPLPNGAQRFHPLFDEPRLEEGQREQAAGSGETQKDGKKPANVYVPSLDLGEVAEAYPSPSGNIVPPMPEDDSWKLGPPPLKAPVGDPSLEQQQQQPPTGQSAASSTSAGGAKSQSPIASSFSQPNRLSGSGPSTEGGSKTGSTSSLGEGPSAGVDSDVRSIDSQAISARSSPTSFAPLPRRASAAVTEASSASTLTRAGGSGNPLPPLKVRDFAFDETDPRHVGARDVSAPSQRSSGAGMGMGMGMSMAYSSSGGSGSAGGFHQDWTSAELDEESDEDDEQDDAGTGGLPHGLYVAAYDFASESDHELSVSVGEKVRLVGHVDGGWAVVVKILESLSLDEEGQPRAGTKSEKAAEGDHGDGQEGERHGEKGLVPEGYLQWIDH</sequence>
<organism evidence="4 5">
    <name type="scientific">Acaromyces ingoldii</name>
    <dbReference type="NCBI Taxonomy" id="215250"/>
    <lineage>
        <taxon>Eukaryota</taxon>
        <taxon>Fungi</taxon>
        <taxon>Dikarya</taxon>
        <taxon>Basidiomycota</taxon>
        <taxon>Ustilaginomycotina</taxon>
        <taxon>Exobasidiomycetes</taxon>
        <taxon>Exobasidiales</taxon>
        <taxon>Cryptobasidiaceae</taxon>
        <taxon>Acaromyces</taxon>
    </lineage>
</organism>
<dbReference type="InterPro" id="IPR036028">
    <property type="entry name" value="SH3-like_dom_sf"/>
</dbReference>